<evidence type="ECO:0000313" key="2">
    <source>
        <dbReference type="EMBL" id="CAL1532040.1"/>
    </source>
</evidence>
<gene>
    <name evidence="2" type="ORF">GSLYS_00006119001</name>
</gene>
<feature type="transmembrane region" description="Helical" evidence="1">
    <location>
        <begin position="24"/>
        <end position="46"/>
    </location>
</feature>
<keyword evidence="1" id="KW-0472">Membrane</keyword>
<evidence type="ECO:0000313" key="3">
    <source>
        <dbReference type="Proteomes" id="UP001497497"/>
    </source>
</evidence>
<comment type="caution">
    <text evidence="2">The sequence shown here is derived from an EMBL/GenBank/DDBJ whole genome shotgun (WGS) entry which is preliminary data.</text>
</comment>
<dbReference type="EMBL" id="CAXITT010000104">
    <property type="protein sequence ID" value="CAL1532040.1"/>
    <property type="molecule type" value="Genomic_DNA"/>
</dbReference>
<reference evidence="2 3" key="1">
    <citation type="submission" date="2024-04" db="EMBL/GenBank/DDBJ databases">
        <authorList>
            <consortium name="Genoscope - CEA"/>
            <person name="William W."/>
        </authorList>
    </citation>
    <scope>NUCLEOTIDE SEQUENCE [LARGE SCALE GENOMIC DNA]</scope>
</reference>
<keyword evidence="1" id="KW-0812">Transmembrane</keyword>
<protein>
    <submittedName>
        <fullName evidence="2">Uncharacterized protein</fullName>
    </submittedName>
</protein>
<evidence type="ECO:0000256" key="1">
    <source>
        <dbReference type="SAM" id="Phobius"/>
    </source>
</evidence>
<sequence>MPEVIEHVTSQLCREKFWSKKKKVIKITVATAIMLVILCLSAVVVYHQLNKGKQRSKDILKKYGHLFVKVNDMASTEINLKLETVDVPEGTFEMNETCTLSCSANGTDRNDTEKEPKIQRQKENKIRYHGCCASYPQYFSPNTLLNGLGVVRRLVQFKSTKQIFLQDVCSHIKGCTRGCTCRQQKIRTQALVIDYDGTEIEPPHENDMITFANARLELVEYPGFCKCYN</sequence>
<dbReference type="Proteomes" id="UP001497497">
    <property type="component" value="Unassembled WGS sequence"/>
</dbReference>
<accession>A0AAV2HDR5</accession>
<dbReference type="SUPFAM" id="SSF57501">
    <property type="entry name" value="Cystine-knot cytokines"/>
    <property type="match status" value="1"/>
</dbReference>
<keyword evidence="3" id="KW-1185">Reference proteome</keyword>
<proteinExistence type="predicted"/>
<keyword evidence="1" id="KW-1133">Transmembrane helix</keyword>
<name>A0AAV2HDR5_LYMST</name>
<organism evidence="2 3">
    <name type="scientific">Lymnaea stagnalis</name>
    <name type="common">Great pond snail</name>
    <name type="synonym">Helix stagnalis</name>
    <dbReference type="NCBI Taxonomy" id="6523"/>
    <lineage>
        <taxon>Eukaryota</taxon>
        <taxon>Metazoa</taxon>
        <taxon>Spiralia</taxon>
        <taxon>Lophotrochozoa</taxon>
        <taxon>Mollusca</taxon>
        <taxon>Gastropoda</taxon>
        <taxon>Heterobranchia</taxon>
        <taxon>Euthyneura</taxon>
        <taxon>Panpulmonata</taxon>
        <taxon>Hygrophila</taxon>
        <taxon>Lymnaeoidea</taxon>
        <taxon>Lymnaeidae</taxon>
        <taxon>Lymnaea</taxon>
    </lineage>
</organism>
<dbReference type="AlphaFoldDB" id="A0AAV2HDR5"/>
<dbReference type="InterPro" id="IPR029034">
    <property type="entry name" value="Cystine-knot_cytokine"/>
</dbReference>